<organism evidence="2 3">
    <name type="scientific">Flexivirga caeni</name>
    <dbReference type="NCBI Taxonomy" id="2294115"/>
    <lineage>
        <taxon>Bacteria</taxon>
        <taxon>Bacillati</taxon>
        <taxon>Actinomycetota</taxon>
        <taxon>Actinomycetes</taxon>
        <taxon>Micrococcales</taxon>
        <taxon>Dermacoccaceae</taxon>
        <taxon>Flexivirga</taxon>
    </lineage>
</organism>
<accession>A0A3M9LUR0</accession>
<comment type="caution">
    <text evidence="2">The sequence shown here is derived from an EMBL/GenBank/DDBJ whole genome shotgun (WGS) entry which is preliminary data.</text>
</comment>
<feature type="region of interest" description="Disordered" evidence="1">
    <location>
        <begin position="89"/>
        <end position="126"/>
    </location>
</feature>
<feature type="region of interest" description="Disordered" evidence="1">
    <location>
        <begin position="361"/>
        <end position="388"/>
    </location>
</feature>
<evidence type="ECO:0000256" key="1">
    <source>
        <dbReference type="SAM" id="MobiDB-lite"/>
    </source>
</evidence>
<feature type="compositionally biased region" description="Basic and acidic residues" evidence="1">
    <location>
        <begin position="375"/>
        <end position="388"/>
    </location>
</feature>
<protein>
    <submittedName>
        <fullName evidence="2">Uncharacterized protein</fullName>
    </submittedName>
</protein>
<evidence type="ECO:0000313" key="2">
    <source>
        <dbReference type="EMBL" id="RNI17050.1"/>
    </source>
</evidence>
<proteinExistence type="predicted"/>
<sequence length="388" mass="45260">MVTVMFTSHRHHRWMVDTSTARPLEHDGKLWKPQPDATSSADEFIAARALFIEISEDSLWNPWVRNERRDELETAMAVMAQWTRAEPGHRMMTMKQWDARQARRDKASARQRERDKERRERDKERHDPERAAARLVLLEFESRLAFELAELTAFRDGVRYPAMPADRREDEIAKLVESVDRLQGEVDRLLPIVGDREDVVDDHGWLPRDRRDLTFWRYRWDREREVRDLKDKVAKQEAALMASTDKAERRKVRDKLRELTYDLNARIAEGPFTVDEMCSECPTPLAHHGWVYPPGLPCPAWPRWAARVRAVRADMEAMLSKRAAEATEPPPPQPLAVIPSGRTIGEIIAKLAELQREFPTAEVRRGRSNRWELWPPKDDNASAGREDN</sequence>
<keyword evidence="3" id="KW-1185">Reference proteome</keyword>
<dbReference type="EMBL" id="RJJQ01000034">
    <property type="protein sequence ID" value="RNI17050.1"/>
    <property type="molecule type" value="Genomic_DNA"/>
</dbReference>
<dbReference type="AlphaFoldDB" id="A0A3M9LUR0"/>
<name>A0A3M9LUR0_9MICO</name>
<gene>
    <name evidence="2" type="ORF">EFY87_19675</name>
</gene>
<feature type="compositionally biased region" description="Basic and acidic residues" evidence="1">
    <location>
        <begin position="97"/>
        <end position="126"/>
    </location>
</feature>
<dbReference type="Proteomes" id="UP000271678">
    <property type="component" value="Unassembled WGS sequence"/>
</dbReference>
<evidence type="ECO:0000313" key="3">
    <source>
        <dbReference type="Proteomes" id="UP000271678"/>
    </source>
</evidence>
<reference evidence="2 3" key="1">
    <citation type="submission" date="2018-11" db="EMBL/GenBank/DDBJ databases">
        <title>Draft genome of Simplicispira Flexivirga sp. BO-16.</title>
        <authorList>
            <person name="Im W.T."/>
        </authorList>
    </citation>
    <scope>NUCLEOTIDE SEQUENCE [LARGE SCALE GENOMIC DNA]</scope>
    <source>
        <strain evidence="2 3">BO-16</strain>
    </source>
</reference>